<name>A0AA37Q337_9BACT</name>
<comment type="caution">
    <text evidence="3">The sequence shown here is derived from an EMBL/GenBank/DDBJ whole genome shotgun (WGS) entry which is preliminary data.</text>
</comment>
<sequence length="139" mass="15245">MRAHHLLALLPLLAGASASAQTKGKSTAQPRWLEIGKTVVGNPVYLDRRTMTTKGGIITATLRVAFVKPVRTARGELTSSRTIIMVDCAKRELAVKENWYYHDEKANRVYEHKVVGQPGFAKAFEGSMQGVAVAHLCAR</sequence>
<reference evidence="3" key="1">
    <citation type="submission" date="2022-08" db="EMBL/GenBank/DDBJ databases">
        <title>Draft genome sequencing of Roseisolibacter agri AW1220.</title>
        <authorList>
            <person name="Tobiishi Y."/>
            <person name="Tonouchi A."/>
        </authorList>
    </citation>
    <scope>NUCLEOTIDE SEQUENCE</scope>
    <source>
        <strain evidence="3">AW1220</strain>
    </source>
</reference>
<organism evidence="3 4">
    <name type="scientific">Roseisolibacter agri</name>
    <dbReference type="NCBI Taxonomy" id="2014610"/>
    <lineage>
        <taxon>Bacteria</taxon>
        <taxon>Pseudomonadati</taxon>
        <taxon>Gemmatimonadota</taxon>
        <taxon>Gemmatimonadia</taxon>
        <taxon>Gemmatimonadales</taxon>
        <taxon>Gemmatimonadaceae</taxon>
        <taxon>Roseisolibacter</taxon>
    </lineage>
</organism>
<proteinExistence type="predicted"/>
<keyword evidence="4" id="KW-1185">Reference proteome</keyword>
<accession>A0AA37Q337</accession>
<evidence type="ECO:0000313" key="4">
    <source>
        <dbReference type="Proteomes" id="UP001161325"/>
    </source>
</evidence>
<evidence type="ECO:0000313" key="3">
    <source>
        <dbReference type="EMBL" id="GLC25685.1"/>
    </source>
</evidence>
<dbReference type="InterPro" id="IPR031939">
    <property type="entry name" value="Adhesin_E-like"/>
</dbReference>
<feature type="domain" description="Surface-adhesin protein E-like" evidence="2">
    <location>
        <begin position="32"/>
        <end position="137"/>
    </location>
</feature>
<feature type="signal peptide" evidence="1">
    <location>
        <begin position="1"/>
        <end position="20"/>
    </location>
</feature>
<gene>
    <name evidence="3" type="ORF">rosag_21980</name>
</gene>
<protein>
    <recommendedName>
        <fullName evidence="2">Surface-adhesin protein E-like domain-containing protein</fullName>
    </recommendedName>
</protein>
<dbReference type="EMBL" id="BRXS01000003">
    <property type="protein sequence ID" value="GLC25685.1"/>
    <property type="molecule type" value="Genomic_DNA"/>
</dbReference>
<dbReference type="RefSeq" id="WP_284350142.1">
    <property type="nucleotide sequence ID" value="NZ_BRXS01000003.1"/>
</dbReference>
<dbReference type="Proteomes" id="UP001161325">
    <property type="component" value="Unassembled WGS sequence"/>
</dbReference>
<dbReference type="Pfam" id="PF16747">
    <property type="entry name" value="Adhesin_E"/>
    <property type="match status" value="1"/>
</dbReference>
<evidence type="ECO:0000259" key="2">
    <source>
        <dbReference type="Pfam" id="PF16747"/>
    </source>
</evidence>
<dbReference type="AlphaFoldDB" id="A0AA37Q337"/>
<feature type="chain" id="PRO_5041303065" description="Surface-adhesin protein E-like domain-containing protein" evidence="1">
    <location>
        <begin position="21"/>
        <end position="139"/>
    </location>
</feature>
<evidence type="ECO:0000256" key="1">
    <source>
        <dbReference type="SAM" id="SignalP"/>
    </source>
</evidence>
<keyword evidence="1" id="KW-0732">Signal</keyword>